<protein>
    <submittedName>
        <fullName evidence="1">AroM family protein</fullName>
    </submittedName>
</protein>
<gene>
    <name evidence="1" type="ORF">ACFSX4_05670</name>
</gene>
<dbReference type="InterPro" id="IPR010843">
    <property type="entry name" value="Uncharacterised_AroM"/>
</dbReference>
<dbReference type="EMBL" id="JBHUOQ010000001">
    <property type="protein sequence ID" value="MFD2829951.1"/>
    <property type="molecule type" value="Genomic_DNA"/>
</dbReference>
<comment type="caution">
    <text evidence="1">The sequence shown here is derived from an EMBL/GenBank/DDBJ whole genome shotgun (WGS) entry which is preliminary data.</text>
</comment>
<proteinExistence type="predicted"/>
<dbReference type="RefSeq" id="WP_377772417.1">
    <property type="nucleotide sequence ID" value="NZ_JBHUOQ010000001.1"/>
</dbReference>
<keyword evidence="2" id="KW-1185">Reference proteome</keyword>
<organism evidence="1 2">
    <name type="scientific">Corticicoccus populi</name>
    <dbReference type="NCBI Taxonomy" id="1812821"/>
    <lineage>
        <taxon>Bacteria</taxon>
        <taxon>Bacillati</taxon>
        <taxon>Bacillota</taxon>
        <taxon>Bacilli</taxon>
        <taxon>Bacillales</taxon>
        <taxon>Staphylococcaceae</taxon>
        <taxon>Corticicoccus</taxon>
    </lineage>
</organism>
<evidence type="ECO:0000313" key="2">
    <source>
        <dbReference type="Proteomes" id="UP001597519"/>
    </source>
</evidence>
<dbReference type="Pfam" id="PF07302">
    <property type="entry name" value="AroM"/>
    <property type="match status" value="1"/>
</dbReference>
<sequence>MKLSLVTIGQAPRTDFNEFLKENSSIIIEHIGILDEYKNDFPKPVTDNILVSRLKDGGQVQLDKSFAVEKVKDTIAELEKGDTDIILIACTGEFEFFDSTKPIIYPDKLVGNIISTVFDEKICVLVPDKKQVDYIIKKWDKVGIDTVILDISPYNYTEDDIDRVAEELNNLEMNHVICDCMGYNLMFKNELQKRTNKNIILSNEVIFSNIFALIS</sequence>
<name>A0ABW5WT21_9STAP</name>
<evidence type="ECO:0000313" key="1">
    <source>
        <dbReference type="EMBL" id="MFD2829951.1"/>
    </source>
</evidence>
<accession>A0ABW5WT21</accession>
<reference evidence="2" key="1">
    <citation type="journal article" date="2019" name="Int. J. Syst. Evol. Microbiol.">
        <title>The Global Catalogue of Microorganisms (GCM) 10K type strain sequencing project: providing services to taxonomists for standard genome sequencing and annotation.</title>
        <authorList>
            <consortium name="The Broad Institute Genomics Platform"/>
            <consortium name="The Broad Institute Genome Sequencing Center for Infectious Disease"/>
            <person name="Wu L."/>
            <person name="Ma J."/>
        </authorList>
    </citation>
    <scope>NUCLEOTIDE SEQUENCE [LARGE SCALE GENOMIC DNA]</scope>
    <source>
        <strain evidence="2">KCTC 33575</strain>
    </source>
</reference>
<dbReference type="Proteomes" id="UP001597519">
    <property type="component" value="Unassembled WGS sequence"/>
</dbReference>